<organism evidence="1">
    <name type="scientific">marine sediment metagenome</name>
    <dbReference type="NCBI Taxonomy" id="412755"/>
    <lineage>
        <taxon>unclassified sequences</taxon>
        <taxon>metagenomes</taxon>
        <taxon>ecological metagenomes</taxon>
    </lineage>
</organism>
<sequence>ATDMLAPLNITGDTASIEDRHEGIWIRGKTGAYIVQTNVRGPRLEIGGGASLDTDPAMSVNYLTGHVGIGTTTPDYILDIDAGEIGEGNYDGLRIIDTGWKATSRPMLEFYNSNAQFGGGGTLARIYGEIGSLGTNSKLYFAVADSSKSLQDRMVIDKSGNVGIGTTTPSERLDLGSGNLTTTGDLNIGTGGTVLDVDSALGTVGIGTAAMSGNILNVSSTLTATDDFVFINGTGSLTTGAAAKSFHALKFFLNATINHDTTSIVGVNAEVSVSSVSGDALTVDEVVGVRSDIDITKGGPGGVADLTVTDVYMFKGEAIGATGVNAVIDNLYGLFLPDITEGTANWAIYSAGGDSSHAGNFRFGSNVAPVATVDVTGTVDVTHTAASADDHTLEIVTDAAGFGDVKALEIDYISGDIAMGEDEAIMLINIDELASTGGDIFALEVLSTEGSGEVFGLKVGATVGPIHQDSGTFANPTTGTDNTTSTDVAAMIDGDPCTTTTIFENDDEYILIGADVAFEELEVVLITPSSNNIKPTFWYSTAGSHLFTEFTPVDGTDGFKHTGIVAWDPSDLTSHAVNTDTGTFDIKVIRTRNNLTTDPVLGYIKVASTTEYIWDKDGDVNVKSITMTDDLAVADGGTNKSSWTQYLIPYTDTTTSFSQIAIGTDGQVLTSGGAGVAPAFEDATGGVNGYPQRATMWHDEATVTTGNALTHDRATSQRYQTRSFQDAPAINDAFSHSCFLKAGTYEFSVLGAKTVASGKVDWAIDGNGIVSNQDWRNAGGTLNDIIQTVSSVTVTGDGYHKITGVVDITAGSGYGLTLTKYWFWVASADPARE</sequence>
<gene>
    <name evidence="1" type="ORF">LCGC14_1058320</name>
</gene>
<name>A0A0F9N8T1_9ZZZZ</name>
<comment type="caution">
    <text evidence="1">The sequence shown here is derived from an EMBL/GenBank/DDBJ whole genome shotgun (WGS) entry which is preliminary data.</text>
</comment>
<proteinExistence type="predicted"/>
<reference evidence="1" key="1">
    <citation type="journal article" date="2015" name="Nature">
        <title>Complex archaea that bridge the gap between prokaryotes and eukaryotes.</title>
        <authorList>
            <person name="Spang A."/>
            <person name="Saw J.H."/>
            <person name="Jorgensen S.L."/>
            <person name="Zaremba-Niedzwiedzka K."/>
            <person name="Martijn J."/>
            <person name="Lind A.E."/>
            <person name="van Eijk R."/>
            <person name="Schleper C."/>
            <person name="Guy L."/>
            <person name="Ettema T.J."/>
        </authorList>
    </citation>
    <scope>NUCLEOTIDE SEQUENCE</scope>
</reference>
<protein>
    <submittedName>
        <fullName evidence="1">Uncharacterized protein</fullName>
    </submittedName>
</protein>
<dbReference type="AlphaFoldDB" id="A0A0F9N8T1"/>
<dbReference type="EMBL" id="LAZR01004475">
    <property type="protein sequence ID" value="KKN08267.1"/>
    <property type="molecule type" value="Genomic_DNA"/>
</dbReference>
<accession>A0A0F9N8T1</accession>
<feature type="non-terminal residue" evidence="1">
    <location>
        <position position="1"/>
    </location>
</feature>
<evidence type="ECO:0000313" key="1">
    <source>
        <dbReference type="EMBL" id="KKN08267.1"/>
    </source>
</evidence>